<evidence type="ECO:0000313" key="2">
    <source>
        <dbReference type="EnsemblPlants" id="TuG1812G0200004752.01.T02"/>
    </source>
</evidence>
<evidence type="ECO:0000256" key="1">
    <source>
        <dbReference type="SAM" id="MobiDB-lite"/>
    </source>
</evidence>
<dbReference type="GO" id="GO:0030014">
    <property type="term" value="C:CCR4-NOT complex"/>
    <property type="evidence" value="ECO:0007669"/>
    <property type="project" value="InterPro"/>
</dbReference>
<dbReference type="Gramene" id="TuG1812G0200004752.01.T02">
    <property type="protein sequence ID" value="TuG1812G0200004752.01.T02"/>
    <property type="gene ID" value="TuG1812G0200004752.01"/>
</dbReference>
<dbReference type="Pfam" id="PF04078">
    <property type="entry name" value="Rcd1"/>
    <property type="match status" value="1"/>
</dbReference>
<evidence type="ECO:0000313" key="3">
    <source>
        <dbReference type="Proteomes" id="UP000015106"/>
    </source>
</evidence>
<dbReference type="PANTHER" id="PTHR12262">
    <property type="entry name" value="CCR4-NOT TRANSCRIPTION COMPLEX SUBUNIT 9"/>
    <property type="match status" value="1"/>
</dbReference>
<proteinExistence type="predicted"/>
<dbReference type="Proteomes" id="UP000015106">
    <property type="component" value="Chromosome 2"/>
</dbReference>
<dbReference type="InterPro" id="IPR011989">
    <property type="entry name" value="ARM-like"/>
</dbReference>
<dbReference type="EnsemblPlants" id="TuG1812G0200004752.01.T02">
    <property type="protein sequence ID" value="TuG1812G0200004752.01.T02"/>
    <property type="gene ID" value="TuG1812G0200004752.01"/>
</dbReference>
<accession>A0A8R7TLS5</accession>
<name>A0A8R7TLS5_TRIUA</name>
<organism evidence="2 3">
    <name type="scientific">Triticum urartu</name>
    <name type="common">Red wild einkorn</name>
    <name type="synonym">Crithodium urartu</name>
    <dbReference type="NCBI Taxonomy" id="4572"/>
    <lineage>
        <taxon>Eukaryota</taxon>
        <taxon>Viridiplantae</taxon>
        <taxon>Streptophyta</taxon>
        <taxon>Embryophyta</taxon>
        <taxon>Tracheophyta</taxon>
        <taxon>Spermatophyta</taxon>
        <taxon>Magnoliopsida</taxon>
        <taxon>Liliopsida</taxon>
        <taxon>Poales</taxon>
        <taxon>Poaceae</taxon>
        <taxon>BOP clade</taxon>
        <taxon>Pooideae</taxon>
        <taxon>Triticodae</taxon>
        <taxon>Triticeae</taxon>
        <taxon>Triticinae</taxon>
        <taxon>Triticum</taxon>
    </lineage>
</organism>
<dbReference type="Gene3D" id="1.25.10.10">
    <property type="entry name" value="Leucine-rich Repeat Variant"/>
    <property type="match status" value="1"/>
</dbReference>
<reference evidence="2" key="2">
    <citation type="submission" date="2018-03" db="EMBL/GenBank/DDBJ databases">
        <title>The Triticum urartu genome reveals the dynamic nature of wheat genome evolution.</title>
        <authorList>
            <person name="Ling H."/>
            <person name="Ma B."/>
            <person name="Shi X."/>
            <person name="Liu H."/>
            <person name="Dong L."/>
            <person name="Sun H."/>
            <person name="Cao Y."/>
            <person name="Gao Q."/>
            <person name="Zheng S."/>
            <person name="Li Y."/>
            <person name="Yu Y."/>
            <person name="Du H."/>
            <person name="Qi M."/>
            <person name="Li Y."/>
            <person name="Yu H."/>
            <person name="Cui Y."/>
            <person name="Wang N."/>
            <person name="Chen C."/>
            <person name="Wu H."/>
            <person name="Zhao Y."/>
            <person name="Zhang J."/>
            <person name="Li Y."/>
            <person name="Zhou W."/>
            <person name="Zhang B."/>
            <person name="Hu W."/>
            <person name="Eijk M."/>
            <person name="Tang J."/>
            <person name="Witsenboer H."/>
            <person name="Zhao S."/>
            <person name="Li Z."/>
            <person name="Zhang A."/>
            <person name="Wang D."/>
            <person name="Liang C."/>
        </authorList>
    </citation>
    <scope>NUCLEOTIDE SEQUENCE [LARGE SCALE GENOMIC DNA]</scope>
    <source>
        <strain evidence="2">cv. G1812</strain>
    </source>
</reference>
<dbReference type="InterPro" id="IPR007216">
    <property type="entry name" value="CNOT9"/>
</dbReference>
<reference evidence="3" key="1">
    <citation type="journal article" date="2013" name="Nature">
        <title>Draft genome of the wheat A-genome progenitor Triticum urartu.</title>
        <authorList>
            <person name="Ling H.Q."/>
            <person name="Zhao S."/>
            <person name="Liu D."/>
            <person name="Wang J."/>
            <person name="Sun H."/>
            <person name="Zhang C."/>
            <person name="Fan H."/>
            <person name="Li D."/>
            <person name="Dong L."/>
            <person name="Tao Y."/>
            <person name="Gao C."/>
            <person name="Wu H."/>
            <person name="Li Y."/>
            <person name="Cui Y."/>
            <person name="Guo X."/>
            <person name="Zheng S."/>
            <person name="Wang B."/>
            <person name="Yu K."/>
            <person name="Liang Q."/>
            <person name="Yang W."/>
            <person name="Lou X."/>
            <person name="Chen J."/>
            <person name="Feng M."/>
            <person name="Jian J."/>
            <person name="Zhang X."/>
            <person name="Luo G."/>
            <person name="Jiang Y."/>
            <person name="Liu J."/>
            <person name="Wang Z."/>
            <person name="Sha Y."/>
            <person name="Zhang B."/>
            <person name="Wu H."/>
            <person name="Tang D."/>
            <person name="Shen Q."/>
            <person name="Xue P."/>
            <person name="Zou S."/>
            <person name="Wang X."/>
            <person name="Liu X."/>
            <person name="Wang F."/>
            <person name="Yang Y."/>
            <person name="An X."/>
            <person name="Dong Z."/>
            <person name="Zhang K."/>
            <person name="Zhang X."/>
            <person name="Luo M.C."/>
            <person name="Dvorak J."/>
            <person name="Tong Y."/>
            <person name="Wang J."/>
            <person name="Yang H."/>
            <person name="Li Z."/>
            <person name="Wang D."/>
            <person name="Zhang A."/>
            <person name="Wang J."/>
        </authorList>
    </citation>
    <scope>NUCLEOTIDE SEQUENCE</scope>
    <source>
        <strain evidence="3">cv. G1812</strain>
    </source>
</reference>
<protein>
    <recommendedName>
        <fullName evidence="4">Cell differentiation protein RCD1-like protein</fullName>
    </recommendedName>
</protein>
<sequence>MANLQPSVPEPSSFAGASPPSPSSIGGGAASAAQEPRKMASAEQLVLDLCDRELRENALLELSKKREIFQDLAPLLWHSFGTIAALLQEIVSIYPALSPPVLSAGASNRVCNALALLQCVASHPDTRIPFLHGNEFSHLHCISHILIPGSLI</sequence>
<keyword evidence="3" id="KW-1185">Reference proteome</keyword>
<dbReference type="GO" id="GO:0006402">
    <property type="term" value="P:mRNA catabolic process"/>
    <property type="evidence" value="ECO:0007669"/>
    <property type="project" value="InterPro"/>
</dbReference>
<gene>
    <name evidence="2" type="primary">LOC125539489</name>
</gene>
<dbReference type="AlphaFoldDB" id="A0A8R7TLS5"/>
<reference evidence="2" key="3">
    <citation type="submission" date="2022-06" db="UniProtKB">
        <authorList>
            <consortium name="EnsemblPlants"/>
        </authorList>
    </citation>
    <scope>IDENTIFICATION</scope>
</reference>
<feature type="region of interest" description="Disordered" evidence="1">
    <location>
        <begin position="1"/>
        <end position="34"/>
    </location>
</feature>
<evidence type="ECO:0008006" key="4">
    <source>
        <dbReference type="Google" id="ProtNLM"/>
    </source>
</evidence>